<proteinExistence type="predicted"/>
<evidence type="ECO:0000313" key="9">
    <source>
        <dbReference type="Proteomes" id="UP000066480"/>
    </source>
</evidence>
<accession>A0A0K1JKS7</accession>
<dbReference type="InterPro" id="IPR016795">
    <property type="entry name" value="UCP021697"/>
</dbReference>
<dbReference type="PANTHER" id="PTHR36115">
    <property type="entry name" value="PROLINE-RICH ANTIGEN HOMOLOG-RELATED"/>
    <property type="match status" value="1"/>
</dbReference>
<sequence length="152" mass="15891">MVDRKDLGSWLEGADSSQTSYAGARLGLPEDGPGSLAGLSRRVPALLIDWVLSSLIAAAFLGYRLGGTGPTSFAPLLVFAVENLLLVGTVGYTIGHRVMGVQVTRLDGGVAGPVAGAIRTVLLCLVIPAVVWDRDQRGLHDRAAGTVITRTR</sequence>
<feature type="domain" description="RDD" evidence="7">
    <location>
        <begin position="36"/>
        <end position="145"/>
    </location>
</feature>
<dbReference type="RefSeq" id="WP_052593420.1">
    <property type="nucleotide sequence ID" value="NZ_CP011112.1"/>
</dbReference>
<dbReference type="Proteomes" id="UP000066480">
    <property type="component" value="Chromosome"/>
</dbReference>
<dbReference type="PIRSF" id="PIRSF021697">
    <property type="entry name" value="UCP021697"/>
    <property type="match status" value="1"/>
</dbReference>
<dbReference type="OrthoDB" id="5187110at2"/>
<dbReference type="STRING" id="571913.VV02_17230"/>
<keyword evidence="2" id="KW-1003">Cell membrane</keyword>
<evidence type="ECO:0000259" key="7">
    <source>
        <dbReference type="Pfam" id="PF06271"/>
    </source>
</evidence>
<keyword evidence="5 6" id="KW-0472">Membrane</keyword>
<name>A0A0K1JKS7_9MICO</name>
<keyword evidence="3 6" id="KW-0812">Transmembrane</keyword>
<protein>
    <submittedName>
        <fullName evidence="8">Transporter</fullName>
    </submittedName>
</protein>
<evidence type="ECO:0000256" key="4">
    <source>
        <dbReference type="ARBA" id="ARBA00022989"/>
    </source>
</evidence>
<feature type="transmembrane region" description="Helical" evidence="6">
    <location>
        <begin position="43"/>
        <end position="61"/>
    </location>
</feature>
<evidence type="ECO:0000313" key="8">
    <source>
        <dbReference type="EMBL" id="AKU17193.1"/>
    </source>
</evidence>
<dbReference type="EMBL" id="CP011112">
    <property type="protein sequence ID" value="AKU17193.1"/>
    <property type="molecule type" value="Genomic_DNA"/>
</dbReference>
<evidence type="ECO:0000256" key="1">
    <source>
        <dbReference type="ARBA" id="ARBA00004651"/>
    </source>
</evidence>
<dbReference type="KEGG" id="lmoi:VV02_17230"/>
<dbReference type="GO" id="GO:0005886">
    <property type="term" value="C:plasma membrane"/>
    <property type="evidence" value="ECO:0007669"/>
    <property type="project" value="UniProtKB-SubCell"/>
</dbReference>
<dbReference type="InterPro" id="IPR051791">
    <property type="entry name" value="Pra-immunoreactive"/>
</dbReference>
<dbReference type="PANTHER" id="PTHR36115:SF6">
    <property type="entry name" value="PROLINE-RICH ANTIGEN HOMOLOG"/>
    <property type="match status" value="1"/>
</dbReference>
<organism evidence="8 9">
    <name type="scientific">Luteipulveratus mongoliensis</name>
    <dbReference type="NCBI Taxonomy" id="571913"/>
    <lineage>
        <taxon>Bacteria</taxon>
        <taxon>Bacillati</taxon>
        <taxon>Actinomycetota</taxon>
        <taxon>Actinomycetes</taxon>
        <taxon>Micrococcales</taxon>
        <taxon>Dermacoccaceae</taxon>
        <taxon>Luteipulveratus</taxon>
    </lineage>
</organism>
<evidence type="ECO:0000256" key="5">
    <source>
        <dbReference type="ARBA" id="ARBA00023136"/>
    </source>
</evidence>
<dbReference type="InterPro" id="IPR010432">
    <property type="entry name" value="RDD"/>
</dbReference>
<feature type="transmembrane region" description="Helical" evidence="6">
    <location>
        <begin position="114"/>
        <end position="132"/>
    </location>
</feature>
<keyword evidence="9" id="KW-1185">Reference proteome</keyword>
<evidence type="ECO:0000256" key="2">
    <source>
        <dbReference type="ARBA" id="ARBA00022475"/>
    </source>
</evidence>
<evidence type="ECO:0000256" key="6">
    <source>
        <dbReference type="SAM" id="Phobius"/>
    </source>
</evidence>
<keyword evidence="4 6" id="KW-1133">Transmembrane helix</keyword>
<dbReference type="AlphaFoldDB" id="A0A0K1JKS7"/>
<reference evidence="8 9" key="1">
    <citation type="submission" date="2015-03" db="EMBL/GenBank/DDBJ databases">
        <title>Luteipulveratus halotolerans sp. nov., a novel actinobacterium (Dermacoccaceae) from Sarawak, Malaysia.</title>
        <authorList>
            <person name="Juboi H."/>
            <person name="Basik A."/>
            <person name="Shamsul S.S."/>
            <person name="Arnold P."/>
            <person name="Schmitt E.K."/>
            <person name="Sanglier J.-J."/>
            <person name="Yeo T."/>
        </authorList>
    </citation>
    <scope>NUCLEOTIDE SEQUENCE [LARGE SCALE GENOMIC DNA]</scope>
    <source>
        <strain evidence="8 9">MN07-A0370</strain>
    </source>
</reference>
<feature type="transmembrane region" description="Helical" evidence="6">
    <location>
        <begin position="73"/>
        <end position="94"/>
    </location>
</feature>
<evidence type="ECO:0000256" key="3">
    <source>
        <dbReference type="ARBA" id="ARBA00022692"/>
    </source>
</evidence>
<comment type="subcellular location">
    <subcellularLocation>
        <location evidence="1">Cell membrane</location>
        <topology evidence="1">Multi-pass membrane protein</topology>
    </subcellularLocation>
</comment>
<dbReference type="PATRIC" id="fig|571913.6.peg.3495"/>
<gene>
    <name evidence="8" type="ORF">VV02_17230</name>
</gene>
<dbReference type="Pfam" id="PF06271">
    <property type="entry name" value="RDD"/>
    <property type="match status" value="1"/>
</dbReference>